<dbReference type="AlphaFoldDB" id="A0A9Q8Y436"/>
<proteinExistence type="predicted"/>
<organism evidence="1 2">
    <name type="scientific">Ensifer adhaerens</name>
    <name type="common">Sinorhizobium morelense</name>
    <dbReference type="NCBI Taxonomy" id="106592"/>
    <lineage>
        <taxon>Bacteria</taxon>
        <taxon>Pseudomonadati</taxon>
        <taxon>Pseudomonadota</taxon>
        <taxon>Alphaproteobacteria</taxon>
        <taxon>Hyphomicrobiales</taxon>
        <taxon>Rhizobiaceae</taxon>
        <taxon>Sinorhizobium/Ensifer group</taxon>
        <taxon>Ensifer</taxon>
    </lineage>
</organism>
<name>A0A9Q8Y436_ENSAD</name>
<dbReference type="RefSeq" id="WP_060583220.1">
    <property type="nucleotide sequence ID" value="NZ_CP084486.1"/>
</dbReference>
<protein>
    <submittedName>
        <fullName evidence="1">Uncharacterized protein</fullName>
    </submittedName>
</protein>
<evidence type="ECO:0000313" key="1">
    <source>
        <dbReference type="EMBL" id="USJ21705.1"/>
    </source>
</evidence>
<gene>
    <name evidence="1" type="ORF">NE863_10240</name>
</gene>
<dbReference type="EMBL" id="CP098807">
    <property type="protein sequence ID" value="USJ21705.1"/>
    <property type="molecule type" value="Genomic_DNA"/>
</dbReference>
<sequence length="76" mass="8783">MAANCALLRHEDVAGIAATVYRYERQIQKDYNVRVEMWISKETGLPLKSHFRALPLDNISERRLTYTYGDDVKAPI</sequence>
<accession>A0A9Q8Y436</accession>
<dbReference type="Gene3D" id="2.50.20.10">
    <property type="entry name" value="Lipoprotein localisation LolA/LolB/LppX"/>
    <property type="match status" value="1"/>
</dbReference>
<dbReference type="Proteomes" id="UP001055460">
    <property type="component" value="Chromosome"/>
</dbReference>
<reference evidence="1" key="1">
    <citation type="submission" date="2022-06" db="EMBL/GenBank/DDBJ databases">
        <title>Physiological and biochemical characterization and genomic elucidation of a strain of the genus Ensifer adhaerens M8 that combines arsenic oxidation and chromium reduction.</title>
        <authorList>
            <person name="Li X."/>
            <person name="Yu c."/>
        </authorList>
    </citation>
    <scope>NUCLEOTIDE SEQUENCE</scope>
    <source>
        <strain evidence="1">M8</strain>
    </source>
</reference>
<evidence type="ECO:0000313" key="2">
    <source>
        <dbReference type="Proteomes" id="UP001055460"/>
    </source>
</evidence>